<dbReference type="RefSeq" id="WP_260347997.1">
    <property type="nucleotide sequence ID" value="NZ_JAOAOS010000002.1"/>
</dbReference>
<organism evidence="1 2">
    <name type="scientific">Bosea minatitlanensis</name>
    <dbReference type="NCBI Taxonomy" id="128782"/>
    <lineage>
        <taxon>Bacteria</taxon>
        <taxon>Pseudomonadati</taxon>
        <taxon>Pseudomonadota</taxon>
        <taxon>Alphaproteobacteria</taxon>
        <taxon>Hyphomicrobiales</taxon>
        <taxon>Boseaceae</taxon>
        <taxon>Bosea</taxon>
    </lineage>
</organism>
<dbReference type="EMBL" id="JBHSLI010000002">
    <property type="protein sequence ID" value="MFC5292727.1"/>
    <property type="molecule type" value="Genomic_DNA"/>
</dbReference>
<accession>A0ABW0EZZ8</accession>
<keyword evidence="2" id="KW-1185">Reference proteome</keyword>
<proteinExistence type="predicted"/>
<name>A0ABW0EZZ8_9HYPH</name>
<reference evidence="2" key="1">
    <citation type="journal article" date="2019" name="Int. J. Syst. Evol. Microbiol.">
        <title>The Global Catalogue of Microorganisms (GCM) 10K type strain sequencing project: providing services to taxonomists for standard genome sequencing and annotation.</title>
        <authorList>
            <consortium name="The Broad Institute Genomics Platform"/>
            <consortium name="The Broad Institute Genome Sequencing Center for Infectious Disease"/>
            <person name="Wu L."/>
            <person name="Ma J."/>
        </authorList>
    </citation>
    <scope>NUCLEOTIDE SEQUENCE [LARGE SCALE GENOMIC DNA]</scope>
    <source>
        <strain evidence="2">CGMCC 1.15643</strain>
    </source>
</reference>
<evidence type="ECO:0000313" key="1">
    <source>
        <dbReference type="EMBL" id="MFC5292727.1"/>
    </source>
</evidence>
<protein>
    <submittedName>
        <fullName evidence="1">Uncharacterized protein</fullName>
    </submittedName>
</protein>
<evidence type="ECO:0000313" key="2">
    <source>
        <dbReference type="Proteomes" id="UP001595976"/>
    </source>
</evidence>
<dbReference type="Proteomes" id="UP001595976">
    <property type="component" value="Unassembled WGS sequence"/>
</dbReference>
<gene>
    <name evidence="1" type="ORF">ACFPK2_06965</name>
</gene>
<comment type="caution">
    <text evidence="1">The sequence shown here is derived from an EMBL/GenBank/DDBJ whole genome shotgun (WGS) entry which is preliminary data.</text>
</comment>
<sequence length="127" mass="13667">MTLSPYQQAYDVVIRMMAECLVLHPAVEPDRIGECVDRWRMQRIAEICISEFGDDARAEARRLLSVAEGAPRVRPGAQTGVRSRNCAARSLGSALAGDAALIAPIPPAEARLARVSGETISEGRHAA</sequence>